<dbReference type="Gene3D" id="3.40.50.300">
    <property type="entry name" value="P-loop containing nucleotide triphosphate hydrolases"/>
    <property type="match status" value="2"/>
</dbReference>
<dbReference type="GO" id="GO:0006302">
    <property type="term" value="P:double-strand break repair"/>
    <property type="evidence" value="ECO:0007669"/>
    <property type="project" value="UniProtKB-ARBA"/>
</dbReference>
<proteinExistence type="predicted"/>
<feature type="domain" description="Helicase C-terminal" evidence="11">
    <location>
        <begin position="453"/>
        <end position="645"/>
    </location>
</feature>
<evidence type="ECO:0000256" key="3">
    <source>
        <dbReference type="ARBA" id="ARBA00022763"/>
    </source>
</evidence>
<dbReference type="GO" id="GO:0005634">
    <property type="term" value="C:nucleus"/>
    <property type="evidence" value="ECO:0007669"/>
    <property type="project" value="UniProtKB-SubCell"/>
</dbReference>
<dbReference type="InterPro" id="IPR050474">
    <property type="entry name" value="Hel308_SKI2-like"/>
</dbReference>
<dbReference type="SUPFAM" id="SSF52540">
    <property type="entry name" value="P-loop containing nucleoside triphosphate hydrolases"/>
    <property type="match status" value="1"/>
</dbReference>
<reference evidence="12" key="2">
    <citation type="submission" date="2017-10" db="EMBL/GenBank/DDBJ databases">
        <title>Ladona fulva Genome sequencing and assembly.</title>
        <authorList>
            <person name="Murali S."/>
            <person name="Richards S."/>
            <person name="Bandaranaike D."/>
            <person name="Bellair M."/>
            <person name="Blankenburg K."/>
            <person name="Chao H."/>
            <person name="Dinh H."/>
            <person name="Doddapaneni H."/>
            <person name="Dugan-Rocha S."/>
            <person name="Elkadiri S."/>
            <person name="Gnanaolivu R."/>
            <person name="Hernandez B."/>
            <person name="Skinner E."/>
            <person name="Javaid M."/>
            <person name="Lee S."/>
            <person name="Li M."/>
            <person name="Ming W."/>
            <person name="Munidasa M."/>
            <person name="Muniz J."/>
            <person name="Nguyen L."/>
            <person name="Hughes D."/>
            <person name="Osuji N."/>
            <person name="Pu L.-L."/>
            <person name="Puazo M."/>
            <person name="Qu C."/>
            <person name="Quiroz J."/>
            <person name="Raj R."/>
            <person name="Weissenberger G."/>
            <person name="Xin Y."/>
            <person name="Zou X."/>
            <person name="Han Y."/>
            <person name="Worley K."/>
            <person name="Muzny D."/>
            <person name="Gibbs R."/>
        </authorList>
    </citation>
    <scope>NUCLEOTIDE SEQUENCE</scope>
    <source>
        <strain evidence="12">Sampled in the wild</strain>
    </source>
</reference>
<dbReference type="InterPro" id="IPR001650">
    <property type="entry name" value="Helicase_C-like"/>
</dbReference>
<evidence type="ECO:0000259" key="11">
    <source>
        <dbReference type="PROSITE" id="PS51194"/>
    </source>
</evidence>
<dbReference type="GO" id="GO:0016787">
    <property type="term" value="F:hydrolase activity"/>
    <property type="evidence" value="ECO:0007669"/>
    <property type="project" value="UniProtKB-KW"/>
</dbReference>
<keyword evidence="13" id="KW-1185">Reference proteome</keyword>
<evidence type="ECO:0000256" key="7">
    <source>
        <dbReference type="ARBA" id="ARBA00023204"/>
    </source>
</evidence>
<evidence type="ECO:0000256" key="4">
    <source>
        <dbReference type="ARBA" id="ARBA00022801"/>
    </source>
</evidence>
<comment type="catalytic activity">
    <reaction evidence="9">
        <text>ATP + H2O = ADP + phosphate + H(+)</text>
        <dbReference type="Rhea" id="RHEA:13065"/>
        <dbReference type="ChEBI" id="CHEBI:15377"/>
        <dbReference type="ChEBI" id="CHEBI:15378"/>
        <dbReference type="ChEBI" id="CHEBI:30616"/>
        <dbReference type="ChEBI" id="CHEBI:43474"/>
        <dbReference type="ChEBI" id="CHEBI:456216"/>
        <dbReference type="EC" id="5.6.2.4"/>
    </reaction>
</comment>
<protein>
    <recommendedName>
        <fullName evidence="14">Helicase POLQ-like</fullName>
    </recommendedName>
</protein>
<keyword evidence="3" id="KW-0227">DNA damage</keyword>
<dbReference type="Gene3D" id="1.10.3380.20">
    <property type="match status" value="1"/>
</dbReference>
<dbReference type="FunFam" id="1.10.150.20:FF:000058">
    <property type="entry name" value="Helicase, POLQ like"/>
    <property type="match status" value="1"/>
</dbReference>
<dbReference type="FunFam" id="3.40.50.300:FF:000813">
    <property type="entry name" value="helicase POLQ-like isoform X1"/>
    <property type="match status" value="1"/>
</dbReference>
<dbReference type="AlphaFoldDB" id="A0A8K0JYG6"/>
<dbReference type="InterPro" id="IPR014001">
    <property type="entry name" value="Helicase_ATP-bd"/>
</dbReference>
<dbReference type="InterPro" id="IPR027417">
    <property type="entry name" value="P-loop_NTPase"/>
</dbReference>
<comment type="caution">
    <text evidence="12">The sequence shown here is derived from an EMBL/GenBank/DDBJ whole genome shotgun (WGS) entry which is preliminary data.</text>
</comment>
<keyword evidence="7" id="KW-0234">DNA repair</keyword>
<dbReference type="CDD" id="cd18795">
    <property type="entry name" value="SF2_C_Ski2"/>
    <property type="match status" value="1"/>
</dbReference>
<dbReference type="GO" id="GO:0003676">
    <property type="term" value="F:nucleic acid binding"/>
    <property type="evidence" value="ECO:0007669"/>
    <property type="project" value="InterPro"/>
</dbReference>
<dbReference type="PANTHER" id="PTHR47961:SF12">
    <property type="entry name" value="HELICASE POLQ-LIKE"/>
    <property type="match status" value="1"/>
</dbReference>
<dbReference type="GO" id="GO:0043138">
    <property type="term" value="F:3'-5' DNA helicase activity"/>
    <property type="evidence" value="ECO:0007669"/>
    <property type="project" value="UniProtKB-EC"/>
</dbReference>
<evidence type="ECO:0000256" key="2">
    <source>
        <dbReference type="ARBA" id="ARBA00022741"/>
    </source>
</evidence>
<keyword evidence="4" id="KW-0378">Hydrolase</keyword>
<dbReference type="SUPFAM" id="SSF158702">
    <property type="entry name" value="Sec63 N-terminal domain-like"/>
    <property type="match status" value="1"/>
</dbReference>
<evidence type="ECO:0000256" key="9">
    <source>
        <dbReference type="ARBA" id="ARBA00048988"/>
    </source>
</evidence>
<keyword evidence="5" id="KW-0347">Helicase</keyword>
<dbReference type="GO" id="GO:0005524">
    <property type="term" value="F:ATP binding"/>
    <property type="evidence" value="ECO:0007669"/>
    <property type="project" value="UniProtKB-KW"/>
</dbReference>
<dbReference type="SMART" id="SM00487">
    <property type="entry name" value="DEXDc"/>
    <property type="match status" value="1"/>
</dbReference>
<evidence type="ECO:0000256" key="8">
    <source>
        <dbReference type="ARBA" id="ARBA00023242"/>
    </source>
</evidence>
<dbReference type="InterPro" id="IPR046931">
    <property type="entry name" value="HTH_61"/>
</dbReference>
<gene>
    <name evidence="12" type="ORF">J437_LFUL006442</name>
</gene>
<evidence type="ECO:0000256" key="6">
    <source>
        <dbReference type="ARBA" id="ARBA00022840"/>
    </source>
</evidence>
<dbReference type="Pfam" id="PF00271">
    <property type="entry name" value="Helicase_C"/>
    <property type="match status" value="1"/>
</dbReference>
<evidence type="ECO:0000256" key="1">
    <source>
        <dbReference type="ARBA" id="ARBA00004123"/>
    </source>
</evidence>
<sequence length="996" mass="111159">MDGLFAMKGEALVPNAVASQSMLTQDESILGEINVVDVEKEYWNGKAKKRKYEYGMNSSIKRCDSPELFEDDDFIDHVSCELGDIVQIPGMLAVANVENFSINSSEASKDEMVKELSKSEDISKEGTLQDDYCNKNSFDCGMPLKDKIKKALLENAHKTPIANKSTESNFQQTLVVEDIPNYAFQSNFFELGPFYGLPSKVSTLIKKNKGIDKLYSWQEECLSLPALEERKNLVYSLPTSGGKTLVAEILMLREILCRKKNALFVLPYVAIVQEKATIFFIRSLAPFGIDLDFLVEEYAAGKGRFPPRKRRRKQVLFIATIEKAHGIVNSLVEEGRLSELGLVVVDELHLIGEKGGRGAILEAFLTKLIYSKEDIQIVGMSATIGNLPEIARYLKAETFCKDFRPVELKEYVKVENDLWTVNRNSLCPEDDFKLSRKINFQYSSQMLLSDPDQLGGLVAEVVPANSCLVFCPTKKNCENVASLICQILPSMLLDHKKSEKKALYKALSNEGNGSVCSVLKRTLPFGVAYHHSGLTADERRLIEEAYTMGTLSCICCTSTLAAGVNLPAKRVILRSPYISNQFINLSRYKQMIGRAGRAGFDTYGESILICQSNEVDRVRELLKSCMDEAITTLHEGGGQAIENLVLSSVGLKLADTRKSLHKLFGYTLLEVQAERLEVETSTLVDKALSRLLKIKMLVPSKPTSALSTKNNSECDVSKSAKTTLVIDNETMIMVSKLGRAAIKGSIELNLAEQLYKDLRQAQSGLVLLNFLHLLHLVTPYDIASSIKYLPNIYYKAYTKLSPLELQTAHVLGISESCMMGIVSGKAVKGVTSHVLNRFYVTLMLNDLWNQMSVWEVSIKYDIPRGVIQSLMTKAASFASNVLHFCQEFEELWAFQDLLGNFSQRLSHCCHVELLPLMDLPAVKRGRARQLYNAGFKNLHDIANSTPQQLVSTIDHMSRRVAQQIIAAAKLLLLEKVENLREEAEDLMDGLVNSHSV</sequence>
<dbReference type="Pfam" id="PF00270">
    <property type="entry name" value="DEAD"/>
    <property type="match status" value="1"/>
</dbReference>
<dbReference type="SMART" id="SM00490">
    <property type="entry name" value="HELICc"/>
    <property type="match status" value="1"/>
</dbReference>
<dbReference type="Proteomes" id="UP000792457">
    <property type="component" value="Unassembled WGS sequence"/>
</dbReference>
<organism evidence="12 13">
    <name type="scientific">Ladona fulva</name>
    <name type="common">Scarce chaser dragonfly</name>
    <name type="synonym">Libellula fulva</name>
    <dbReference type="NCBI Taxonomy" id="123851"/>
    <lineage>
        <taxon>Eukaryota</taxon>
        <taxon>Metazoa</taxon>
        <taxon>Ecdysozoa</taxon>
        <taxon>Arthropoda</taxon>
        <taxon>Hexapoda</taxon>
        <taxon>Insecta</taxon>
        <taxon>Pterygota</taxon>
        <taxon>Palaeoptera</taxon>
        <taxon>Odonata</taxon>
        <taxon>Epiprocta</taxon>
        <taxon>Anisoptera</taxon>
        <taxon>Libelluloidea</taxon>
        <taxon>Libellulidae</taxon>
        <taxon>Ladona</taxon>
    </lineage>
</organism>
<keyword evidence="2" id="KW-0547">Nucleotide-binding</keyword>
<evidence type="ECO:0000256" key="5">
    <source>
        <dbReference type="ARBA" id="ARBA00022806"/>
    </source>
</evidence>
<accession>A0A8K0JYG6</accession>
<dbReference type="PROSITE" id="PS51194">
    <property type="entry name" value="HELICASE_CTER"/>
    <property type="match status" value="1"/>
</dbReference>
<dbReference type="PROSITE" id="PS51192">
    <property type="entry name" value="HELICASE_ATP_BIND_1"/>
    <property type="match status" value="1"/>
</dbReference>
<evidence type="ECO:0008006" key="14">
    <source>
        <dbReference type="Google" id="ProtNLM"/>
    </source>
</evidence>
<reference evidence="12" key="1">
    <citation type="submission" date="2013-04" db="EMBL/GenBank/DDBJ databases">
        <authorList>
            <person name="Qu J."/>
            <person name="Murali S.C."/>
            <person name="Bandaranaike D."/>
            <person name="Bellair M."/>
            <person name="Blankenburg K."/>
            <person name="Chao H."/>
            <person name="Dinh H."/>
            <person name="Doddapaneni H."/>
            <person name="Downs B."/>
            <person name="Dugan-Rocha S."/>
            <person name="Elkadiri S."/>
            <person name="Gnanaolivu R.D."/>
            <person name="Hernandez B."/>
            <person name="Javaid M."/>
            <person name="Jayaseelan J.C."/>
            <person name="Lee S."/>
            <person name="Li M."/>
            <person name="Ming W."/>
            <person name="Munidasa M."/>
            <person name="Muniz J."/>
            <person name="Nguyen L."/>
            <person name="Ongeri F."/>
            <person name="Osuji N."/>
            <person name="Pu L.-L."/>
            <person name="Puazo M."/>
            <person name="Qu C."/>
            <person name="Quiroz J."/>
            <person name="Raj R."/>
            <person name="Weissenberger G."/>
            <person name="Xin Y."/>
            <person name="Zou X."/>
            <person name="Han Y."/>
            <person name="Richards S."/>
            <person name="Worley K."/>
            <person name="Muzny D."/>
            <person name="Gibbs R."/>
        </authorList>
    </citation>
    <scope>NUCLEOTIDE SEQUENCE</scope>
    <source>
        <strain evidence="12">Sampled in the wild</strain>
    </source>
</reference>
<dbReference type="Pfam" id="PF20470">
    <property type="entry name" value="HTH_61"/>
    <property type="match status" value="1"/>
</dbReference>
<dbReference type="FunFam" id="3.40.50.300:FF:001293">
    <property type="entry name" value="helicase POLQ-like isoform X5"/>
    <property type="match status" value="1"/>
</dbReference>
<dbReference type="EMBL" id="KZ308217">
    <property type="protein sequence ID" value="KAG8224942.1"/>
    <property type="molecule type" value="Genomic_DNA"/>
</dbReference>
<evidence type="ECO:0000313" key="12">
    <source>
        <dbReference type="EMBL" id="KAG8224942.1"/>
    </source>
</evidence>
<dbReference type="InterPro" id="IPR011545">
    <property type="entry name" value="DEAD/DEAH_box_helicase_dom"/>
</dbReference>
<keyword evidence="6" id="KW-0067">ATP-binding</keyword>
<dbReference type="Gene3D" id="1.10.150.20">
    <property type="entry name" value="5' to 3' exonuclease, C-terminal subdomain"/>
    <property type="match status" value="1"/>
</dbReference>
<comment type="subcellular location">
    <subcellularLocation>
        <location evidence="1">Nucleus</location>
    </subcellularLocation>
</comment>
<dbReference type="CDD" id="cd18026">
    <property type="entry name" value="DEXHc_POLQ-like"/>
    <property type="match status" value="1"/>
</dbReference>
<dbReference type="OrthoDB" id="2320933at2759"/>
<evidence type="ECO:0000259" key="10">
    <source>
        <dbReference type="PROSITE" id="PS51192"/>
    </source>
</evidence>
<dbReference type="InterPro" id="IPR048960">
    <property type="entry name" value="POLQ-like_helical"/>
</dbReference>
<name>A0A8K0JYG6_LADFU</name>
<keyword evidence="8" id="KW-0539">Nucleus</keyword>
<dbReference type="Pfam" id="PF21099">
    <property type="entry name" value="POLQ_helical"/>
    <property type="match status" value="1"/>
</dbReference>
<evidence type="ECO:0000313" key="13">
    <source>
        <dbReference type="Proteomes" id="UP000792457"/>
    </source>
</evidence>
<dbReference type="PANTHER" id="PTHR47961">
    <property type="entry name" value="DNA POLYMERASE THETA, PUTATIVE (AFU_ORTHOLOGUE AFUA_1G05260)-RELATED"/>
    <property type="match status" value="1"/>
</dbReference>
<feature type="domain" description="Helicase ATP-binding" evidence="10">
    <location>
        <begin position="224"/>
        <end position="402"/>
    </location>
</feature>